<protein>
    <submittedName>
        <fullName evidence="1">Uncharacterized protein</fullName>
    </submittedName>
</protein>
<accession>A0A645HVB9</accession>
<proteinExistence type="predicted"/>
<dbReference type="EMBL" id="VSSQ01101057">
    <property type="protein sequence ID" value="MPN42968.1"/>
    <property type="molecule type" value="Genomic_DNA"/>
</dbReference>
<comment type="caution">
    <text evidence="1">The sequence shown here is derived from an EMBL/GenBank/DDBJ whole genome shotgun (WGS) entry which is preliminary data.</text>
</comment>
<reference evidence="1" key="1">
    <citation type="submission" date="2019-08" db="EMBL/GenBank/DDBJ databases">
        <authorList>
            <person name="Kucharzyk K."/>
            <person name="Murdoch R.W."/>
            <person name="Higgins S."/>
            <person name="Loffler F."/>
        </authorList>
    </citation>
    <scope>NUCLEOTIDE SEQUENCE</scope>
</reference>
<gene>
    <name evidence="1" type="ORF">SDC9_190527</name>
</gene>
<dbReference type="AlphaFoldDB" id="A0A645HVB9"/>
<sequence>MFGNQLAQALLERGFELIHILAAFINDRLERGVVHLLVDAHLDRVKVKIARGIHEIVADDLDRTPVLKLNKHASYARVLDIARGVARDDGAFFGEQLARFGRDDVLGRL</sequence>
<organism evidence="1">
    <name type="scientific">bioreactor metagenome</name>
    <dbReference type="NCBI Taxonomy" id="1076179"/>
    <lineage>
        <taxon>unclassified sequences</taxon>
        <taxon>metagenomes</taxon>
        <taxon>ecological metagenomes</taxon>
    </lineage>
</organism>
<name>A0A645HVB9_9ZZZZ</name>
<evidence type="ECO:0000313" key="1">
    <source>
        <dbReference type="EMBL" id="MPN42968.1"/>
    </source>
</evidence>